<dbReference type="Pfam" id="PF00501">
    <property type="entry name" value="AMP-binding"/>
    <property type="match status" value="1"/>
</dbReference>
<comment type="similarity">
    <text evidence="1">Belongs to the ATP-dependent AMP-binding enzyme family.</text>
</comment>
<dbReference type="PRINTS" id="PR00154">
    <property type="entry name" value="AMPBINDING"/>
</dbReference>
<dbReference type="InterPro" id="IPR020459">
    <property type="entry name" value="AMP-binding"/>
</dbReference>
<dbReference type="SUPFAM" id="SSF56801">
    <property type="entry name" value="Acetyl-CoA synthetase-like"/>
    <property type="match status" value="1"/>
</dbReference>
<dbReference type="InterPro" id="IPR042099">
    <property type="entry name" value="ANL_N_sf"/>
</dbReference>
<gene>
    <name evidence="6" type="ORF">ACFQ16_19395</name>
</gene>
<sequence>MRAAMRNHGIGSWPARQARSRPGAAAVVHRDRTRSYAELAGRAQAVARLLLDLGVERGDRVAYLGPNHPGFLATLFGAGLAGAVFVPLNTRHSDAELAFALRDADAAVLVHDPRHAASARALATGGLRTVDVAELDGLPGGEPVDEPVDLDDLAMILYTSGTTGRPKGAMLTHGNLTWNALNVLVDVDITSEEVTLVSAPLFHTAALGMTCLPTLLKGGAVLLEESFDPDRTLDLVERHRVTCLFGVPTMFDALSRSARWAEADLGSVRFLLCGGAPVPPDLLRRYRARGLAIRQGYGLTEASPSVLLQPQGDERVGSAGAPAFFTDVRLRTPEGQPPEPGAPGELQVRGANVVRGYWQRPDADPRTADGWLRTGDVATADDDGHYRVVDRLKDMFISGGENVYPAEVEAVLREHPGVVDAAVVGLPDPVWGETGRAVVVARPGVTERELLDFARERLAGYKVPKSVRFADALPRNPTGKLDKRALREQEG</sequence>
<dbReference type="Proteomes" id="UP001597018">
    <property type="component" value="Unassembled WGS sequence"/>
</dbReference>
<evidence type="ECO:0000256" key="2">
    <source>
        <dbReference type="ARBA" id="ARBA00022598"/>
    </source>
</evidence>
<evidence type="ECO:0000259" key="4">
    <source>
        <dbReference type="Pfam" id="PF00501"/>
    </source>
</evidence>
<protein>
    <submittedName>
        <fullName evidence="6">Long-chain fatty acid--CoA ligase</fullName>
    </submittedName>
</protein>
<evidence type="ECO:0000259" key="5">
    <source>
        <dbReference type="Pfam" id="PF13193"/>
    </source>
</evidence>
<dbReference type="Gene3D" id="3.40.50.12780">
    <property type="entry name" value="N-terminal domain of ligase-like"/>
    <property type="match status" value="1"/>
</dbReference>
<name>A0ABW3FZ36_9PSEU</name>
<keyword evidence="7" id="KW-1185">Reference proteome</keyword>
<feature type="domain" description="AMP-dependent synthetase/ligase" evidence="4">
    <location>
        <begin position="16"/>
        <end position="358"/>
    </location>
</feature>
<evidence type="ECO:0000313" key="7">
    <source>
        <dbReference type="Proteomes" id="UP001597018"/>
    </source>
</evidence>
<dbReference type="EMBL" id="JBHTIW010000016">
    <property type="protein sequence ID" value="MFD0921914.1"/>
    <property type="molecule type" value="Genomic_DNA"/>
</dbReference>
<evidence type="ECO:0000256" key="1">
    <source>
        <dbReference type="ARBA" id="ARBA00006432"/>
    </source>
</evidence>
<dbReference type="InterPro" id="IPR045851">
    <property type="entry name" value="AMP-bd_C_sf"/>
</dbReference>
<dbReference type="RefSeq" id="WP_345601813.1">
    <property type="nucleotide sequence ID" value="NZ_BAABLT010000051.1"/>
</dbReference>
<dbReference type="PANTHER" id="PTHR43201">
    <property type="entry name" value="ACYL-COA SYNTHETASE"/>
    <property type="match status" value="1"/>
</dbReference>
<reference evidence="7" key="1">
    <citation type="journal article" date="2019" name="Int. J. Syst. Evol. Microbiol.">
        <title>The Global Catalogue of Microorganisms (GCM) 10K type strain sequencing project: providing services to taxonomists for standard genome sequencing and annotation.</title>
        <authorList>
            <consortium name="The Broad Institute Genomics Platform"/>
            <consortium name="The Broad Institute Genome Sequencing Center for Infectious Disease"/>
            <person name="Wu L."/>
            <person name="Ma J."/>
        </authorList>
    </citation>
    <scope>NUCLEOTIDE SEQUENCE [LARGE SCALE GENOMIC DNA]</scope>
    <source>
        <strain evidence="7">CCUG 56401</strain>
    </source>
</reference>
<dbReference type="Gene3D" id="3.30.300.30">
    <property type="match status" value="1"/>
</dbReference>
<dbReference type="GO" id="GO:0016874">
    <property type="term" value="F:ligase activity"/>
    <property type="evidence" value="ECO:0007669"/>
    <property type="project" value="UniProtKB-KW"/>
</dbReference>
<feature type="domain" description="AMP-binding enzyme C-terminal" evidence="5">
    <location>
        <begin position="407"/>
        <end position="480"/>
    </location>
</feature>
<keyword evidence="2 6" id="KW-0436">Ligase</keyword>
<organism evidence="6 7">
    <name type="scientific">Saccharopolyspora rosea</name>
    <dbReference type="NCBI Taxonomy" id="524884"/>
    <lineage>
        <taxon>Bacteria</taxon>
        <taxon>Bacillati</taxon>
        <taxon>Actinomycetota</taxon>
        <taxon>Actinomycetes</taxon>
        <taxon>Pseudonocardiales</taxon>
        <taxon>Pseudonocardiaceae</taxon>
        <taxon>Saccharopolyspora</taxon>
    </lineage>
</organism>
<dbReference type="InterPro" id="IPR020845">
    <property type="entry name" value="AMP-binding_CS"/>
</dbReference>
<dbReference type="PROSITE" id="PS00455">
    <property type="entry name" value="AMP_BINDING"/>
    <property type="match status" value="1"/>
</dbReference>
<evidence type="ECO:0000256" key="3">
    <source>
        <dbReference type="SAM" id="MobiDB-lite"/>
    </source>
</evidence>
<comment type="caution">
    <text evidence="6">The sequence shown here is derived from an EMBL/GenBank/DDBJ whole genome shotgun (WGS) entry which is preliminary data.</text>
</comment>
<feature type="region of interest" description="Disordered" evidence="3">
    <location>
        <begin position="1"/>
        <end position="23"/>
    </location>
</feature>
<dbReference type="CDD" id="cd17631">
    <property type="entry name" value="FACL_FadD13-like"/>
    <property type="match status" value="1"/>
</dbReference>
<dbReference type="Pfam" id="PF13193">
    <property type="entry name" value="AMP-binding_C"/>
    <property type="match status" value="1"/>
</dbReference>
<accession>A0ABW3FZ36</accession>
<proteinExistence type="inferred from homology"/>
<dbReference type="InterPro" id="IPR025110">
    <property type="entry name" value="AMP-bd_C"/>
</dbReference>
<dbReference type="InterPro" id="IPR000873">
    <property type="entry name" value="AMP-dep_synth/lig_dom"/>
</dbReference>
<dbReference type="PANTHER" id="PTHR43201:SF5">
    <property type="entry name" value="MEDIUM-CHAIN ACYL-COA LIGASE ACSF2, MITOCHONDRIAL"/>
    <property type="match status" value="1"/>
</dbReference>
<evidence type="ECO:0000313" key="6">
    <source>
        <dbReference type="EMBL" id="MFD0921914.1"/>
    </source>
</evidence>